<dbReference type="Proteomes" id="UP001272137">
    <property type="component" value="Unassembled WGS sequence"/>
</dbReference>
<dbReference type="RefSeq" id="WP_009900106.1">
    <property type="nucleotide sequence ID" value="NZ_CP008915.2"/>
</dbReference>
<dbReference type="KEGG" id="btha:DR62_3750"/>
<dbReference type="SUPFAM" id="SSF53686">
    <property type="entry name" value="Tryptophan synthase beta subunit-like PLP-dependent enzymes"/>
    <property type="match status" value="1"/>
</dbReference>
<feature type="domain" description="Tryptophan synthase beta chain-like PALP" evidence="6">
    <location>
        <begin position="23"/>
        <end position="228"/>
    </location>
</feature>
<dbReference type="InterPro" id="IPR027278">
    <property type="entry name" value="ACCD_DCysDesulf"/>
</dbReference>
<evidence type="ECO:0000256" key="5">
    <source>
        <dbReference type="PIRSR" id="PIRSR006278-2"/>
    </source>
</evidence>
<name>A0AAW9CSB7_BURTH</name>
<dbReference type="PIRSF" id="PIRSF006278">
    <property type="entry name" value="ACCD_DCysDesulf"/>
    <property type="match status" value="1"/>
</dbReference>
<dbReference type="PANTHER" id="PTHR43780:SF2">
    <property type="entry name" value="1-AMINOCYCLOPROPANE-1-CARBOXYLATE DEAMINASE-RELATED"/>
    <property type="match status" value="1"/>
</dbReference>
<organism evidence="7 8">
    <name type="scientific">Burkholderia thailandensis</name>
    <dbReference type="NCBI Taxonomy" id="57975"/>
    <lineage>
        <taxon>Bacteria</taxon>
        <taxon>Pseudomonadati</taxon>
        <taxon>Pseudomonadota</taxon>
        <taxon>Betaproteobacteria</taxon>
        <taxon>Burkholderiales</taxon>
        <taxon>Burkholderiaceae</taxon>
        <taxon>Burkholderia</taxon>
        <taxon>pseudomallei group</taxon>
    </lineage>
</organism>
<dbReference type="InterPro" id="IPR036052">
    <property type="entry name" value="TrpB-like_PALP_sf"/>
</dbReference>
<dbReference type="Gene3D" id="3.40.50.1100">
    <property type="match status" value="2"/>
</dbReference>
<evidence type="ECO:0000256" key="1">
    <source>
        <dbReference type="ARBA" id="ARBA00001933"/>
    </source>
</evidence>
<dbReference type="AlphaFoldDB" id="A0AAW9CSB7"/>
<dbReference type="GO" id="GO:0019148">
    <property type="term" value="F:D-cysteine desulfhydrase activity"/>
    <property type="evidence" value="ECO:0007669"/>
    <property type="project" value="TreeGrafter"/>
</dbReference>
<dbReference type="EMBL" id="QXCT01000001">
    <property type="protein sequence ID" value="MDW9253590.1"/>
    <property type="molecule type" value="Genomic_DNA"/>
</dbReference>
<evidence type="ECO:0000256" key="3">
    <source>
        <dbReference type="ARBA" id="ARBA00022898"/>
    </source>
</evidence>
<sequence>MSRVRLLSELVPGLDTLVRPLDLLERPTPVTEEPELARRWGQAGLWVKRDDLANPLYGGSKVRTLEFFLGRARAVGADGVVTMGPYGSHQLLATAVFGRLTGFRTRGVATPQPDVPEIELNRRLLPAYGMEVMRCGSFAAVPATLLRARLERLGSARPFWIPPGANHPLGVMGVVEGALEVAQAIRAGSLPLPDDVVVPTGTCATAAGVYLGFALAGLHVRVVAVRMVPMIVTGPAKLLRMVRQTEWLLRRYGLTATARWGALLWTNDHAGPSYGRGGLVAERARADVEQFGAFRTETTYTAKTLALLAGGGLRQRRVLFWNTYSAIDPDPMRDAADACAPADGAPFSRCATEP</sequence>
<evidence type="ECO:0000313" key="8">
    <source>
        <dbReference type="Proteomes" id="UP001272137"/>
    </source>
</evidence>
<evidence type="ECO:0000256" key="4">
    <source>
        <dbReference type="PIRSR" id="PIRSR006278-1"/>
    </source>
</evidence>
<evidence type="ECO:0000313" key="7">
    <source>
        <dbReference type="EMBL" id="MDW9253590.1"/>
    </source>
</evidence>
<proteinExistence type="inferred from homology"/>
<feature type="active site" description="Nucleophile" evidence="4">
    <location>
        <position position="88"/>
    </location>
</feature>
<comment type="similarity">
    <text evidence="2">Belongs to the ACC deaminase/D-cysteine desulfhydrase family.</text>
</comment>
<dbReference type="PANTHER" id="PTHR43780">
    <property type="entry name" value="1-AMINOCYCLOPROPANE-1-CARBOXYLATE DEAMINASE-RELATED"/>
    <property type="match status" value="1"/>
</dbReference>
<dbReference type="Pfam" id="PF00291">
    <property type="entry name" value="PALP"/>
    <property type="match status" value="1"/>
</dbReference>
<protein>
    <submittedName>
        <fullName evidence="7">Pyridoxal-phosphate dependent enzyme family protein</fullName>
    </submittedName>
</protein>
<feature type="modified residue" description="N6-(pyridoxal phosphate)lysine" evidence="5">
    <location>
        <position position="61"/>
    </location>
</feature>
<gene>
    <name evidence="7" type="ORF">C7S16_7238</name>
</gene>
<comment type="cofactor">
    <cofactor evidence="1">
        <name>pyridoxal 5'-phosphate</name>
        <dbReference type="ChEBI" id="CHEBI:597326"/>
    </cofactor>
</comment>
<evidence type="ECO:0000256" key="2">
    <source>
        <dbReference type="ARBA" id="ARBA00008639"/>
    </source>
</evidence>
<dbReference type="InterPro" id="IPR001926">
    <property type="entry name" value="TrpB-like_PALP"/>
</dbReference>
<accession>A0AAW9CSB7</accession>
<evidence type="ECO:0000259" key="6">
    <source>
        <dbReference type="Pfam" id="PF00291"/>
    </source>
</evidence>
<reference evidence="7" key="1">
    <citation type="submission" date="2018-08" db="EMBL/GenBank/DDBJ databases">
        <title>Identification of Burkholderia cepacia strains that express a Burkholderia pseudomallei-like capsular polysaccharide.</title>
        <authorList>
            <person name="Burtnick M.N."/>
            <person name="Vongsouvath M."/>
            <person name="Newton P."/>
            <person name="Wuthiekanun V."/>
            <person name="Limmathurotsakul D."/>
            <person name="Brett P.J."/>
            <person name="Chantratita N."/>
            <person name="Dance D.A."/>
        </authorList>
    </citation>
    <scope>NUCLEOTIDE SEQUENCE</scope>
    <source>
        <strain evidence="7">SBXCC001</strain>
    </source>
</reference>
<keyword evidence="3 5" id="KW-0663">Pyridoxal phosphate</keyword>
<comment type="caution">
    <text evidence="7">The sequence shown here is derived from an EMBL/GenBank/DDBJ whole genome shotgun (WGS) entry which is preliminary data.</text>
</comment>